<protein>
    <submittedName>
        <fullName evidence="1">Uncharacterized protein</fullName>
    </submittedName>
</protein>
<evidence type="ECO:0000313" key="2">
    <source>
        <dbReference type="Proteomes" id="UP001367508"/>
    </source>
</evidence>
<organism evidence="1 2">
    <name type="scientific">Canavalia gladiata</name>
    <name type="common">Sword bean</name>
    <name type="synonym">Dolichos gladiatus</name>
    <dbReference type="NCBI Taxonomy" id="3824"/>
    <lineage>
        <taxon>Eukaryota</taxon>
        <taxon>Viridiplantae</taxon>
        <taxon>Streptophyta</taxon>
        <taxon>Embryophyta</taxon>
        <taxon>Tracheophyta</taxon>
        <taxon>Spermatophyta</taxon>
        <taxon>Magnoliopsida</taxon>
        <taxon>eudicotyledons</taxon>
        <taxon>Gunneridae</taxon>
        <taxon>Pentapetalae</taxon>
        <taxon>rosids</taxon>
        <taxon>fabids</taxon>
        <taxon>Fabales</taxon>
        <taxon>Fabaceae</taxon>
        <taxon>Papilionoideae</taxon>
        <taxon>50 kb inversion clade</taxon>
        <taxon>NPAAA clade</taxon>
        <taxon>indigoferoid/millettioid clade</taxon>
        <taxon>Phaseoleae</taxon>
        <taxon>Canavalia</taxon>
    </lineage>
</organism>
<sequence>MEERTSCKGLGIFGNQRENQIGEATAGVQKKEQEVTFGLARILRKERRYQRSWRIDQDGFSLDSPRLRPKHQGFLHESQKTHPIWLLNKFFTFALRLWSPDDEVVITSFCTPVPRGFNGDLSLSKAIEDNFRAWIRLEFGNVGEGKLVIAWIKGGEYWKNDGKAISGARRRNLDFGSQGVIH</sequence>
<reference evidence="1 2" key="1">
    <citation type="submission" date="2024-01" db="EMBL/GenBank/DDBJ databases">
        <title>The genomes of 5 underutilized Papilionoideae crops provide insights into root nodulation and disease resistanc.</title>
        <authorList>
            <person name="Jiang F."/>
        </authorList>
    </citation>
    <scope>NUCLEOTIDE SEQUENCE [LARGE SCALE GENOMIC DNA]</scope>
    <source>
        <strain evidence="1">LVBAO_FW01</strain>
        <tissue evidence="1">Leaves</tissue>
    </source>
</reference>
<name>A0AAN9MTI2_CANGL</name>
<comment type="caution">
    <text evidence="1">The sequence shown here is derived from an EMBL/GenBank/DDBJ whole genome shotgun (WGS) entry which is preliminary data.</text>
</comment>
<proteinExistence type="predicted"/>
<keyword evidence="2" id="KW-1185">Reference proteome</keyword>
<dbReference type="Proteomes" id="UP001367508">
    <property type="component" value="Unassembled WGS sequence"/>
</dbReference>
<dbReference type="EMBL" id="JAYMYQ010000001">
    <property type="protein sequence ID" value="KAK7360705.1"/>
    <property type="molecule type" value="Genomic_DNA"/>
</dbReference>
<accession>A0AAN9MTI2</accession>
<evidence type="ECO:0000313" key="1">
    <source>
        <dbReference type="EMBL" id="KAK7360705.1"/>
    </source>
</evidence>
<dbReference type="AlphaFoldDB" id="A0AAN9MTI2"/>
<gene>
    <name evidence="1" type="ORF">VNO77_02714</name>
</gene>